<dbReference type="EMBL" id="DS469884">
    <property type="protein sequence ID" value="EDO31624.1"/>
    <property type="molecule type" value="Genomic_DNA"/>
</dbReference>
<comment type="subunit">
    <text evidence="11">Homodimer. Interacts with PCNA; interaction is disrupted in response to UV irradiation.</text>
</comment>
<evidence type="ECO:0000256" key="4">
    <source>
        <dbReference type="ARBA" id="ARBA00022723"/>
    </source>
</evidence>
<evidence type="ECO:0000256" key="8">
    <source>
        <dbReference type="ARBA" id="ARBA00036546"/>
    </source>
</evidence>
<evidence type="ECO:0000256" key="9">
    <source>
        <dbReference type="ARBA" id="ARBA00036800"/>
    </source>
</evidence>
<comment type="cofactor">
    <cofactor evidence="2">
        <name>Mg(2+)</name>
        <dbReference type="ChEBI" id="CHEBI:18420"/>
    </cofactor>
</comment>
<dbReference type="PROSITE" id="PS00893">
    <property type="entry name" value="NUDIX_BOX"/>
    <property type="match status" value="1"/>
</dbReference>
<dbReference type="PRINTS" id="PR00502">
    <property type="entry name" value="NUDIXFAMILY"/>
</dbReference>
<name>A7SXC5_NEMVE</name>
<evidence type="ECO:0000256" key="14">
    <source>
        <dbReference type="ARBA" id="ARBA00077398"/>
    </source>
</evidence>
<dbReference type="GO" id="GO:0006950">
    <property type="term" value="P:response to stress"/>
    <property type="evidence" value="ECO:0007669"/>
    <property type="project" value="UniProtKB-ARBA"/>
</dbReference>
<dbReference type="InterPro" id="IPR020476">
    <property type="entry name" value="Nudix_hydrolase"/>
</dbReference>
<evidence type="ECO:0000256" key="10">
    <source>
        <dbReference type="ARBA" id="ARBA00055812"/>
    </source>
</evidence>
<dbReference type="AlphaFoldDB" id="A7SXC5"/>
<dbReference type="Gene3D" id="3.90.79.10">
    <property type="entry name" value="Nucleoside Triphosphate Pyrophosphohydrolase"/>
    <property type="match status" value="1"/>
</dbReference>
<dbReference type="eggNOG" id="ENOG502S3YT">
    <property type="taxonomic scope" value="Eukaryota"/>
</dbReference>
<dbReference type="GO" id="GO:0008413">
    <property type="term" value="F:8-oxo-7,8-dihydroguanosine triphosphate pyrophosphatase activity"/>
    <property type="evidence" value="ECO:0007669"/>
    <property type="project" value="UniProtKB-ARBA"/>
</dbReference>
<evidence type="ECO:0000256" key="12">
    <source>
        <dbReference type="ARBA" id="ARBA00070687"/>
    </source>
</evidence>
<feature type="domain" description="Nudix hydrolase" evidence="17">
    <location>
        <begin position="2"/>
        <end position="140"/>
    </location>
</feature>
<dbReference type="InParanoid" id="A7SXC5"/>
<evidence type="ECO:0000313" key="18">
    <source>
        <dbReference type="EMBL" id="EDO31624.1"/>
    </source>
</evidence>
<dbReference type="GO" id="GO:0005829">
    <property type="term" value="C:cytosol"/>
    <property type="evidence" value="ECO:0000318"/>
    <property type="project" value="GO_Central"/>
</dbReference>
<organism evidence="18 19">
    <name type="scientific">Nematostella vectensis</name>
    <name type="common">Starlet sea anemone</name>
    <dbReference type="NCBI Taxonomy" id="45351"/>
    <lineage>
        <taxon>Eukaryota</taxon>
        <taxon>Metazoa</taxon>
        <taxon>Cnidaria</taxon>
        <taxon>Anthozoa</taxon>
        <taxon>Hexacorallia</taxon>
        <taxon>Actiniaria</taxon>
        <taxon>Edwardsiidae</taxon>
        <taxon>Nematostella</taxon>
    </lineage>
</organism>
<dbReference type="InterPro" id="IPR000086">
    <property type="entry name" value="NUDIX_hydrolase_dom"/>
</dbReference>
<evidence type="ECO:0000256" key="16">
    <source>
        <dbReference type="RuleBase" id="RU003476"/>
    </source>
</evidence>
<dbReference type="GO" id="GO:0035539">
    <property type="term" value="F:8-oxo-7,8-dihydrodeoxyguanosine triphosphate pyrophosphatase activity"/>
    <property type="evidence" value="ECO:0000318"/>
    <property type="project" value="GO_Central"/>
</dbReference>
<dbReference type="Pfam" id="PF00293">
    <property type="entry name" value="NUDIX"/>
    <property type="match status" value="1"/>
</dbReference>
<comment type="catalytic activity">
    <reaction evidence="9">
        <text>a ribonucleoside 5'-triphosphate + H2O = a ribonucleoside 5'-phosphate + diphosphate + H(+)</text>
        <dbReference type="Rhea" id="RHEA:23996"/>
        <dbReference type="ChEBI" id="CHEBI:15377"/>
        <dbReference type="ChEBI" id="CHEBI:15378"/>
        <dbReference type="ChEBI" id="CHEBI:33019"/>
        <dbReference type="ChEBI" id="CHEBI:58043"/>
        <dbReference type="ChEBI" id="CHEBI:61557"/>
        <dbReference type="EC" id="3.6.1.9"/>
    </reaction>
</comment>
<keyword evidence="6" id="KW-0460">Magnesium</keyword>
<evidence type="ECO:0000256" key="2">
    <source>
        <dbReference type="ARBA" id="ARBA00001946"/>
    </source>
</evidence>
<dbReference type="InterPro" id="IPR015797">
    <property type="entry name" value="NUDIX_hydrolase-like_dom_sf"/>
</dbReference>
<dbReference type="STRING" id="45351.A7SXC5"/>
<dbReference type="GO" id="GO:0046872">
    <property type="term" value="F:metal ion binding"/>
    <property type="evidence" value="ECO:0007669"/>
    <property type="project" value="UniProtKB-KW"/>
</dbReference>
<evidence type="ECO:0000256" key="6">
    <source>
        <dbReference type="ARBA" id="ARBA00022842"/>
    </source>
</evidence>
<evidence type="ECO:0000259" key="17">
    <source>
        <dbReference type="PROSITE" id="PS51462"/>
    </source>
</evidence>
<evidence type="ECO:0000256" key="7">
    <source>
        <dbReference type="ARBA" id="ARBA00023211"/>
    </source>
</evidence>
<dbReference type="PANTHER" id="PTHR16099:SF5">
    <property type="entry name" value="NUCLEOTIDE TRIPHOSPHATE DIPHOSPHATASE NUDT15"/>
    <property type="match status" value="1"/>
</dbReference>
<comment type="cofactor">
    <cofactor evidence="1">
        <name>Mn(2+)</name>
        <dbReference type="ChEBI" id="CHEBI:29035"/>
    </cofactor>
</comment>
<keyword evidence="7" id="KW-0464">Manganese</keyword>
<dbReference type="InterPro" id="IPR020084">
    <property type="entry name" value="NUDIX_hydrolase_CS"/>
</dbReference>
<keyword evidence="5 16" id="KW-0378">Hydrolase</keyword>
<dbReference type="KEGG" id="nve:5502555"/>
<reference evidence="18 19" key="1">
    <citation type="journal article" date="2007" name="Science">
        <title>Sea anemone genome reveals ancestral eumetazoan gene repertoire and genomic organization.</title>
        <authorList>
            <person name="Putnam N.H."/>
            <person name="Srivastava M."/>
            <person name="Hellsten U."/>
            <person name="Dirks B."/>
            <person name="Chapman J."/>
            <person name="Salamov A."/>
            <person name="Terry A."/>
            <person name="Shapiro H."/>
            <person name="Lindquist E."/>
            <person name="Kapitonov V.V."/>
            <person name="Jurka J."/>
            <person name="Genikhovich G."/>
            <person name="Grigoriev I.V."/>
            <person name="Lucas S.M."/>
            <person name="Steele R.E."/>
            <person name="Finnerty J.R."/>
            <person name="Technau U."/>
            <person name="Martindale M.Q."/>
            <person name="Rokhsar D.S."/>
        </authorList>
    </citation>
    <scope>NUCLEOTIDE SEQUENCE [LARGE SCALE GENOMIC DNA]</scope>
    <source>
        <strain evidence="19">CH2 X CH6</strain>
    </source>
</reference>
<evidence type="ECO:0000313" key="19">
    <source>
        <dbReference type="Proteomes" id="UP000001593"/>
    </source>
</evidence>
<comment type="catalytic activity">
    <reaction evidence="8">
        <text>a 2'-deoxyribonucleoside 5'-triphosphate + H2O = a 2'-deoxyribonucleoside 5'-phosphate + diphosphate + H(+)</text>
        <dbReference type="Rhea" id="RHEA:44644"/>
        <dbReference type="ChEBI" id="CHEBI:15377"/>
        <dbReference type="ChEBI" id="CHEBI:15378"/>
        <dbReference type="ChEBI" id="CHEBI:33019"/>
        <dbReference type="ChEBI" id="CHEBI:61560"/>
        <dbReference type="ChEBI" id="CHEBI:65317"/>
        <dbReference type="EC" id="3.6.1.9"/>
    </reaction>
</comment>
<evidence type="ECO:0000256" key="5">
    <source>
        <dbReference type="ARBA" id="ARBA00022801"/>
    </source>
</evidence>
<evidence type="ECO:0000256" key="1">
    <source>
        <dbReference type="ARBA" id="ARBA00001936"/>
    </source>
</evidence>
<dbReference type="OrthoDB" id="447842at2759"/>
<dbReference type="FunFam" id="3.90.79.10:FF:000034">
    <property type="entry name" value="Nucleotide triphosphate diphosphatase NUDT15"/>
    <property type="match status" value="1"/>
</dbReference>
<comment type="function">
    <text evidence="10">May catalyze the hydrolysis of nucleoside triphosphates including dGTP, dTTP, dCTP, their oxidized forms like 8-oxo-dGTP and the prodrug thiopurine derivatives 6-thio-dGTP and 6-thio-GTP. Could also catalyze the hydrolysis of some nucleoside diphosphate derivatives. Hydrolyzes oxidized nucleosides triphosphates like 8-oxo-dGTP in vitro, but the specificity and efficiency towards these substrates are low. Therefore, the potential in vivo sanitizing role of this enzyme, that would consist in removing oxidatively damaged forms of nucleosides to prevent their incorporation into DNA, is unclear. Through the hydrolysis of thioguanosine triphosphates may participate in the catabolism of thiopurine drugs. May also have a role in DNA synthesis and cell cycle progression by stabilizing PCNA. Exhibits decapping activity towards dpCoA-capped RNAs in vitro.</text>
</comment>
<evidence type="ECO:0000256" key="15">
    <source>
        <dbReference type="ARBA" id="ARBA00080476"/>
    </source>
</evidence>
<evidence type="ECO:0000256" key="13">
    <source>
        <dbReference type="ARBA" id="ARBA00076736"/>
    </source>
</evidence>
<keyword evidence="4" id="KW-0479">Metal-binding</keyword>
<dbReference type="GO" id="GO:0006203">
    <property type="term" value="P:dGTP catabolic process"/>
    <property type="evidence" value="ECO:0000318"/>
    <property type="project" value="GO_Central"/>
</dbReference>
<keyword evidence="19" id="KW-1185">Reference proteome</keyword>
<comment type="similarity">
    <text evidence="3 16">Belongs to the Nudix hydrolase family.</text>
</comment>
<dbReference type="HOGENOM" id="CLU_037162_9_2_1"/>
<dbReference type="CDD" id="cd04678">
    <property type="entry name" value="NUDIX_MTH2_Nudt15"/>
    <property type="match status" value="1"/>
</dbReference>
<dbReference type="PANTHER" id="PTHR16099">
    <property type="entry name" value="8-OXO-DGTP DIPHOSPHATES NUDT15"/>
    <property type="match status" value="1"/>
</dbReference>
<evidence type="ECO:0000256" key="11">
    <source>
        <dbReference type="ARBA" id="ARBA00062087"/>
    </source>
</evidence>
<protein>
    <recommendedName>
        <fullName evidence="12">Nucleotide triphosphate diphosphatase NUDT15</fullName>
    </recommendedName>
    <alternativeName>
        <fullName evidence="13">MutT homolog 2</fullName>
    </alternativeName>
    <alternativeName>
        <fullName evidence="15">Nucleoside diphosphate-linked moiety X motif 15</fullName>
    </alternativeName>
    <alternativeName>
        <fullName evidence="14">Nucleoside diphosphate-linked to another moiety X hydrolase 15</fullName>
    </alternativeName>
</protein>
<proteinExistence type="inferred from homology"/>
<sequence>MCSRPGIGVGVFITSRDHPHCVLVGKRKGSTGSGQWATPGGHLEFGEEWDECAARESMEETGLALKNICFATVVNAIVLEEKYHYVTIFMKAEVDSDKGPAEPMNCEPDKCEGWEWFNWDSSSFPSPLFKPLKVAREQNYNPLENV</sequence>
<dbReference type="OMA" id="CEGWEWW"/>
<dbReference type="Proteomes" id="UP000001593">
    <property type="component" value="Unassembled WGS sequence"/>
</dbReference>
<dbReference type="PROSITE" id="PS51462">
    <property type="entry name" value="NUDIX"/>
    <property type="match status" value="1"/>
</dbReference>
<accession>A7SXC5</accession>
<gene>
    <name evidence="18" type="ORF">NEMVEDRAFT_v1g236054</name>
</gene>
<evidence type="ECO:0000256" key="3">
    <source>
        <dbReference type="ARBA" id="ARBA00005582"/>
    </source>
</evidence>
<dbReference type="PhylomeDB" id="A7SXC5"/>
<dbReference type="SUPFAM" id="SSF55811">
    <property type="entry name" value="Nudix"/>
    <property type="match status" value="1"/>
</dbReference>